<accession>A0A8J9ZGH6</accession>
<evidence type="ECO:0000256" key="3">
    <source>
        <dbReference type="ARBA" id="ARBA00004240"/>
    </source>
</evidence>
<dbReference type="Pfam" id="PF07679">
    <property type="entry name" value="I-set"/>
    <property type="match status" value="3"/>
</dbReference>
<keyword evidence="26" id="KW-1185">Reference proteome</keyword>
<keyword evidence="18" id="KW-0325">Glycoprotein</keyword>
<evidence type="ECO:0000256" key="5">
    <source>
        <dbReference type="ARBA" id="ARBA00022475"/>
    </source>
</evidence>
<dbReference type="SMART" id="SM00214">
    <property type="entry name" value="VWC"/>
    <property type="match status" value="1"/>
</dbReference>
<dbReference type="SMART" id="SM00408">
    <property type="entry name" value="IGc2"/>
    <property type="match status" value="4"/>
</dbReference>
<evidence type="ECO:0000256" key="1">
    <source>
        <dbReference type="ARBA" id="ARBA00001970"/>
    </source>
</evidence>
<dbReference type="SUPFAM" id="SSF57603">
    <property type="entry name" value="FnI-like domain"/>
    <property type="match status" value="1"/>
</dbReference>
<evidence type="ECO:0000256" key="21">
    <source>
        <dbReference type="PIRSR" id="PIRSR619791-2"/>
    </source>
</evidence>
<dbReference type="FunFam" id="2.60.40.10:FF:000248">
    <property type="entry name" value="peroxidasin homolog"/>
    <property type="match status" value="1"/>
</dbReference>
<dbReference type="Pfam" id="PF13927">
    <property type="entry name" value="Ig_3"/>
    <property type="match status" value="1"/>
</dbReference>
<dbReference type="FunFam" id="2.60.40.10:FF:000273">
    <property type="entry name" value="contactin-3 isoform X1"/>
    <property type="match status" value="1"/>
</dbReference>
<keyword evidence="13" id="KW-0106">Calcium</keyword>
<dbReference type="FunFam" id="3.80.10.10:FF:000071">
    <property type="entry name" value="peroxidasin homolog"/>
    <property type="match status" value="1"/>
</dbReference>
<evidence type="ECO:0000256" key="15">
    <source>
        <dbReference type="ARBA" id="ARBA00023004"/>
    </source>
</evidence>
<dbReference type="InterPro" id="IPR000483">
    <property type="entry name" value="Cys-rich_flank_reg_C"/>
</dbReference>
<dbReference type="PROSITE" id="PS50292">
    <property type="entry name" value="PEROXIDASE_3"/>
    <property type="match status" value="1"/>
</dbReference>
<dbReference type="InterPro" id="IPR019791">
    <property type="entry name" value="Haem_peroxidase_animal"/>
</dbReference>
<feature type="domain" description="Ig-like" evidence="24">
    <location>
        <begin position="423"/>
        <end position="508"/>
    </location>
</feature>
<organism evidence="25 26">
    <name type="scientific">Branchiostoma lanceolatum</name>
    <name type="common">Common lancelet</name>
    <name type="synonym">Amphioxus lanceolatum</name>
    <dbReference type="NCBI Taxonomy" id="7740"/>
    <lineage>
        <taxon>Eukaryota</taxon>
        <taxon>Metazoa</taxon>
        <taxon>Chordata</taxon>
        <taxon>Cephalochordata</taxon>
        <taxon>Leptocardii</taxon>
        <taxon>Amphioxiformes</taxon>
        <taxon>Branchiostomatidae</taxon>
        <taxon>Branchiostoma</taxon>
    </lineage>
</organism>
<dbReference type="InterPro" id="IPR003599">
    <property type="entry name" value="Ig_sub"/>
</dbReference>
<comment type="cofactor">
    <cofactor evidence="1">
        <name>heme b</name>
        <dbReference type="ChEBI" id="CHEBI:60344"/>
    </cofactor>
</comment>
<dbReference type="PANTHER" id="PTHR11475:SF58">
    <property type="entry name" value="PEROXIDASIN"/>
    <property type="match status" value="1"/>
</dbReference>
<dbReference type="Gene3D" id="2.60.40.10">
    <property type="entry name" value="Immunoglobulins"/>
    <property type="match status" value="4"/>
</dbReference>
<dbReference type="FunFam" id="2.60.40.10:FF:000282">
    <property type="entry name" value="peroxidasin homolog"/>
    <property type="match status" value="1"/>
</dbReference>
<dbReference type="SMART" id="SM00409">
    <property type="entry name" value="IG"/>
    <property type="match status" value="4"/>
</dbReference>
<evidence type="ECO:0000313" key="25">
    <source>
        <dbReference type="EMBL" id="CAH1252880.1"/>
    </source>
</evidence>
<feature type="binding site" description="axial binding residue" evidence="21">
    <location>
        <position position="1066"/>
    </location>
    <ligand>
        <name>heme b</name>
        <dbReference type="ChEBI" id="CHEBI:60344"/>
    </ligand>
    <ligandPart>
        <name>Fe</name>
        <dbReference type="ChEBI" id="CHEBI:18248"/>
    </ligandPart>
</feature>
<dbReference type="GO" id="GO:0020037">
    <property type="term" value="F:heme binding"/>
    <property type="evidence" value="ECO:0007669"/>
    <property type="project" value="InterPro"/>
</dbReference>
<feature type="domain" description="Ig-like" evidence="24">
    <location>
        <begin position="232"/>
        <end position="319"/>
    </location>
</feature>
<dbReference type="Pfam" id="PF03098">
    <property type="entry name" value="An_peroxidase"/>
    <property type="match status" value="1"/>
</dbReference>
<keyword evidence="15 21" id="KW-0408">Iron</keyword>
<evidence type="ECO:0000256" key="17">
    <source>
        <dbReference type="ARBA" id="ARBA00023157"/>
    </source>
</evidence>
<keyword evidence="17" id="KW-1015">Disulfide bond</keyword>
<dbReference type="GO" id="GO:0070831">
    <property type="term" value="P:basement membrane assembly"/>
    <property type="evidence" value="ECO:0007669"/>
    <property type="project" value="UniProtKB-ARBA"/>
</dbReference>
<dbReference type="Pfam" id="PF00093">
    <property type="entry name" value="VWC"/>
    <property type="match status" value="1"/>
</dbReference>
<dbReference type="SMART" id="SM00406">
    <property type="entry name" value="IGv"/>
    <property type="match status" value="3"/>
</dbReference>
<dbReference type="GO" id="GO:0005615">
    <property type="term" value="C:extracellular space"/>
    <property type="evidence" value="ECO:0007669"/>
    <property type="project" value="TreeGrafter"/>
</dbReference>
<evidence type="ECO:0000256" key="8">
    <source>
        <dbReference type="ARBA" id="ARBA00022617"/>
    </source>
</evidence>
<keyword evidence="14" id="KW-0560">Oxidoreductase</keyword>
<evidence type="ECO:0000256" key="18">
    <source>
        <dbReference type="ARBA" id="ARBA00023180"/>
    </source>
</evidence>
<feature type="signal peptide" evidence="22">
    <location>
        <begin position="1"/>
        <end position="21"/>
    </location>
</feature>
<evidence type="ECO:0000256" key="7">
    <source>
        <dbReference type="ARBA" id="ARBA00022614"/>
    </source>
</evidence>
<dbReference type="SUPFAM" id="SSF48726">
    <property type="entry name" value="Immunoglobulin"/>
    <property type="match status" value="4"/>
</dbReference>
<feature type="domain" description="Ig-like" evidence="24">
    <location>
        <begin position="327"/>
        <end position="418"/>
    </location>
</feature>
<proteinExistence type="inferred from homology"/>
<dbReference type="InterPro" id="IPR003591">
    <property type="entry name" value="Leu-rich_rpt_typical-subtyp"/>
</dbReference>
<dbReference type="PANTHER" id="PTHR11475">
    <property type="entry name" value="OXIDASE/PEROXIDASE"/>
    <property type="match status" value="1"/>
</dbReference>
<evidence type="ECO:0000256" key="11">
    <source>
        <dbReference type="ARBA" id="ARBA00022737"/>
    </source>
</evidence>
<dbReference type="GO" id="GO:0006979">
    <property type="term" value="P:response to oxidative stress"/>
    <property type="evidence" value="ECO:0007669"/>
    <property type="project" value="InterPro"/>
</dbReference>
<keyword evidence="16" id="KW-0472">Membrane</keyword>
<evidence type="ECO:0000256" key="13">
    <source>
        <dbReference type="ARBA" id="ARBA00022837"/>
    </source>
</evidence>
<dbReference type="PROSITE" id="PS50184">
    <property type="entry name" value="VWFC_2"/>
    <property type="match status" value="1"/>
</dbReference>
<evidence type="ECO:0000256" key="22">
    <source>
        <dbReference type="SAM" id="SignalP"/>
    </source>
</evidence>
<dbReference type="FunFam" id="2.60.40.10:FF:000163">
    <property type="entry name" value="peroxidasin homolog"/>
    <property type="match status" value="1"/>
</dbReference>
<name>A0A8J9ZGH6_BRALA</name>
<keyword evidence="9 21" id="KW-0479">Metal-binding</keyword>
<dbReference type="GO" id="GO:0005783">
    <property type="term" value="C:endoplasmic reticulum"/>
    <property type="evidence" value="ECO:0007669"/>
    <property type="project" value="UniProtKB-SubCell"/>
</dbReference>
<dbReference type="PRINTS" id="PR00457">
    <property type="entry name" value="ANPEROXIDASE"/>
</dbReference>
<dbReference type="PROSITE" id="PS50835">
    <property type="entry name" value="IG_LIKE"/>
    <property type="match status" value="4"/>
</dbReference>
<keyword evidence="12" id="KW-0256">Endoplasmic reticulum</keyword>
<dbReference type="InterPro" id="IPR007110">
    <property type="entry name" value="Ig-like_dom"/>
</dbReference>
<dbReference type="InterPro" id="IPR032675">
    <property type="entry name" value="LRR_dom_sf"/>
</dbReference>
<feature type="domain" description="VWFC" evidence="23">
    <location>
        <begin position="1441"/>
        <end position="1499"/>
    </location>
</feature>
<dbReference type="SMART" id="SM00369">
    <property type="entry name" value="LRR_TYP"/>
    <property type="match status" value="5"/>
</dbReference>
<dbReference type="PROSITE" id="PS51450">
    <property type="entry name" value="LRR"/>
    <property type="match status" value="2"/>
</dbReference>
<dbReference type="InterPro" id="IPR003598">
    <property type="entry name" value="Ig_sub2"/>
</dbReference>
<keyword evidence="8 21" id="KW-0349">Heme</keyword>
<dbReference type="InterPro" id="IPR037120">
    <property type="entry name" value="Haem_peroxidase_sf_animal"/>
</dbReference>
<dbReference type="GO" id="GO:0004601">
    <property type="term" value="F:peroxidase activity"/>
    <property type="evidence" value="ECO:0007669"/>
    <property type="project" value="InterPro"/>
</dbReference>
<dbReference type="InterPro" id="IPR010255">
    <property type="entry name" value="Haem_peroxidase_sf"/>
</dbReference>
<evidence type="ECO:0000256" key="6">
    <source>
        <dbReference type="ARBA" id="ARBA00022525"/>
    </source>
</evidence>
<keyword evidence="5" id="KW-1003">Cell membrane</keyword>
<dbReference type="GO" id="GO:0031012">
    <property type="term" value="C:extracellular matrix"/>
    <property type="evidence" value="ECO:0007669"/>
    <property type="project" value="UniProtKB-ARBA"/>
</dbReference>
<evidence type="ECO:0000256" key="14">
    <source>
        <dbReference type="ARBA" id="ARBA00023002"/>
    </source>
</evidence>
<dbReference type="InterPro" id="IPR036179">
    <property type="entry name" value="Ig-like_dom_sf"/>
</dbReference>
<dbReference type="CDD" id="cd09826">
    <property type="entry name" value="peroxidasin_like"/>
    <property type="match status" value="1"/>
</dbReference>
<dbReference type="SUPFAM" id="SSF48113">
    <property type="entry name" value="Heme-dependent peroxidases"/>
    <property type="match status" value="1"/>
</dbReference>
<sequence length="1499" mass="168359">MIGLGLVLTAVLVLVPSGSQACPSRCLCFRTTVRCMHLQLDRIPQVAPTTTILDLRFNKIREIPPGAFEGLLSLNTLLLNNNDIRKIPRGAFQGLSSLKYLYLYKNKVRHIDRQAFVGLSSLEQLYIHFNEIEQLLPNTFSNLPSLERLFLHNNKLARIPAGTFSNLHSLKRLRLDSNDLVCDCQLMWLAELLKKYSSVGSTQAAATCKYPKALEGRSVATITPEEFHCVKPHFTAEPSDVDVTHGNTVYFSCHAEGDPKPEIVWLHNSNEVQITDERHNMLDDGTLMIQDTRPEDQGMYECMARNIAGEVKTKPAELRYFNSPASPTFTVSPQDTEVLAGQSVTLECSASGYPLPDITWSRHDRPGPPPPALPSDPQFTLMRSGALHITNVQQEDHGLYRCEASNDQDTIIATAQLIVQAPPRITTLPQDADVVEGTSVEFECAAEGHPTPVIVWTVNGNQLPDDRRFTVLSSGMLRISRVTSYDRGTYECQAVNVASVDRARADLTVKARVTPTFTETPTDLSVQAGGEVTLPCSAVGEPQPAITWNKDGIQITESSKYGLSAIGHLIIRGVDQSDTGRYECSARNTIGFASTSMQFTVLVPETNNFIGDPFVGPSIQQAINSVDRAINTTRNDLFSRTPRPRTPSELLQLMRFPSPEALSLARAAEVFERTLQLVRQEVQQGMKLNLEDSEYSYTELISPSHLRLVANLSGCSTHQQIVNCSDRICFHQRYRSFDGTCNNFQHPMWGAALTPFRRLLKPIYENGFNTPVGWNRSHLYFGFSKPSSRGVSTGVLSTSTTTPDTRYSHMVMQWGQFLDHDLDLAVESSSEVTFSTGLRCNETCENTPPCFPIEIPRGDPRIRNSRCMEFRRSSAVCGTGSTSLFFNEVTPREQINTLTSFLDASNVYGSNDLYATQIRDLTNQQGLLKGGIRQANGKYLLPFNTELPIDCQRGQHDSPIPCFLAGDVRSNEQLGLLTMHTLWMREHNRIAKELQRLNPHWDGDTIYHEGRKIVGAEMQHISFNHWMPKFVGQKGMELIGEYQGYDPNTNPSIINAFATAAYRIGHTLINPMIFRLNASFQEIPEGHLPLHQAFFSPQRVVDEGGIDPVLRGLFATPLKQRNSREFVNTELTERLFEMAHHIALDLAALNIQRGRDHALPGYNDWRVLCNMTAVNDWDSLRHQISDAQLRDRLRQLYGHPGNLDLFVAGAVEDLVPGSLLGPTFLCIITQQFRNIRNGDRFWYENPGVFKPSQLTQIKQTSLARVLCDNGDSIDRVQRDVFVNAEFPTGYVYCDSIPRMDLTAWTECCEDCANSAEFGTVSGQFRKRRSTRYSELSDAMNFMETAKQRRKTAKLGKQEEFVAMKHKKSKQRLAKPNHDRIDVTVVSEYHASGQNVSTESDRMSRLEYGMMMMQDIAGDLQRAVSQLTRKVREFEVQLEHLQTCKDEEGNRYRDGDTWDPDDCTSCRCQEGKATCVRQKCPEKSCAKPLLIPGECCPVCV</sequence>
<dbReference type="Gene3D" id="1.10.640.10">
    <property type="entry name" value="Haem peroxidase domain superfamily, animal type"/>
    <property type="match status" value="1"/>
</dbReference>
<dbReference type="Pfam" id="PF13855">
    <property type="entry name" value="LRR_8"/>
    <property type="match status" value="1"/>
</dbReference>
<evidence type="ECO:0000256" key="12">
    <source>
        <dbReference type="ARBA" id="ARBA00022824"/>
    </source>
</evidence>
<keyword evidence="11" id="KW-0677">Repeat</keyword>
<feature type="chain" id="PRO_5035476835" evidence="22">
    <location>
        <begin position="22"/>
        <end position="1499"/>
    </location>
</feature>
<dbReference type="SUPFAM" id="SSF52058">
    <property type="entry name" value="L domain-like"/>
    <property type="match status" value="1"/>
</dbReference>
<keyword evidence="10 22" id="KW-0732">Signal</keyword>
<dbReference type="Proteomes" id="UP000838412">
    <property type="component" value="Chromosome 2"/>
</dbReference>
<dbReference type="FunFam" id="1.10.640.10:FF:000001">
    <property type="entry name" value="Peroxidasin homolog"/>
    <property type="match status" value="1"/>
</dbReference>
<reference evidence="25" key="1">
    <citation type="submission" date="2022-01" db="EMBL/GenBank/DDBJ databases">
        <authorList>
            <person name="Braso-Vives M."/>
        </authorList>
    </citation>
    <scope>NUCLEOTIDE SEQUENCE</scope>
</reference>
<feature type="domain" description="Ig-like" evidence="24">
    <location>
        <begin position="515"/>
        <end position="600"/>
    </location>
</feature>
<dbReference type="Gene3D" id="3.80.10.10">
    <property type="entry name" value="Ribonuclease Inhibitor"/>
    <property type="match status" value="1"/>
</dbReference>
<gene>
    <name evidence="25" type="primary">PXDN</name>
    <name evidence="25" type="ORF">BLAG_LOCUS12830</name>
</gene>
<evidence type="ECO:0000256" key="19">
    <source>
        <dbReference type="ARBA" id="ARBA00023319"/>
    </source>
</evidence>
<evidence type="ECO:0000256" key="4">
    <source>
        <dbReference type="ARBA" id="ARBA00004613"/>
    </source>
</evidence>
<dbReference type="InterPro" id="IPR034824">
    <property type="entry name" value="Peroxidasin_peroxidase"/>
</dbReference>
<dbReference type="InterPro" id="IPR001611">
    <property type="entry name" value="Leu-rich_rpt"/>
</dbReference>
<keyword evidence="6" id="KW-0964">Secreted</keyword>
<evidence type="ECO:0000256" key="16">
    <source>
        <dbReference type="ARBA" id="ARBA00023136"/>
    </source>
</evidence>
<keyword evidence="19" id="KW-0393">Immunoglobulin domain</keyword>
<evidence type="ECO:0000259" key="24">
    <source>
        <dbReference type="PROSITE" id="PS50835"/>
    </source>
</evidence>
<comment type="similarity">
    <text evidence="20">Belongs to the peroxidase family. XPO subfamily.</text>
</comment>
<evidence type="ECO:0000256" key="10">
    <source>
        <dbReference type="ARBA" id="ARBA00022729"/>
    </source>
</evidence>
<dbReference type="PROSITE" id="PS01208">
    <property type="entry name" value="VWFC_1"/>
    <property type="match status" value="1"/>
</dbReference>
<evidence type="ECO:0000313" key="26">
    <source>
        <dbReference type="Proteomes" id="UP000838412"/>
    </source>
</evidence>
<dbReference type="InterPro" id="IPR013106">
    <property type="entry name" value="Ig_V-set"/>
</dbReference>
<evidence type="ECO:0000256" key="9">
    <source>
        <dbReference type="ARBA" id="ARBA00022723"/>
    </source>
</evidence>
<dbReference type="InterPro" id="IPR013783">
    <property type="entry name" value="Ig-like_fold"/>
</dbReference>
<dbReference type="Gene3D" id="6.20.200.20">
    <property type="match status" value="1"/>
</dbReference>
<dbReference type="InterPro" id="IPR001007">
    <property type="entry name" value="VWF_dom"/>
</dbReference>
<dbReference type="GO" id="GO:0046872">
    <property type="term" value="F:metal ion binding"/>
    <property type="evidence" value="ECO:0007669"/>
    <property type="project" value="UniProtKB-KW"/>
</dbReference>
<evidence type="ECO:0000259" key="23">
    <source>
        <dbReference type="PROSITE" id="PS50184"/>
    </source>
</evidence>
<dbReference type="GO" id="GO:0048731">
    <property type="term" value="P:system development"/>
    <property type="evidence" value="ECO:0007669"/>
    <property type="project" value="UniProtKB-ARBA"/>
</dbReference>
<dbReference type="SMART" id="SM00082">
    <property type="entry name" value="LRRCT"/>
    <property type="match status" value="1"/>
</dbReference>
<evidence type="ECO:0000256" key="2">
    <source>
        <dbReference type="ARBA" id="ARBA00004236"/>
    </source>
</evidence>
<dbReference type="InterPro" id="IPR013098">
    <property type="entry name" value="Ig_I-set"/>
</dbReference>
<comment type="subcellular location">
    <subcellularLocation>
        <location evidence="2">Cell membrane</location>
    </subcellularLocation>
    <subcellularLocation>
        <location evidence="3">Endoplasmic reticulum</location>
    </subcellularLocation>
    <subcellularLocation>
        <location evidence="4">Secreted</location>
    </subcellularLocation>
</comment>
<dbReference type="GO" id="GO:0005886">
    <property type="term" value="C:plasma membrane"/>
    <property type="evidence" value="ECO:0007669"/>
    <property type="project" value="UniProtKB-SubCell"/>
</dbReference>
<evidence type="ECO:0000256" key="20">
    <source>
        <dbReference type="ARBA" id="ARBA00061342"/>
    </source>
</evidence>
<keyword evidence="7" id="KW-0433">Leucine-rich repeat</keyword>
<dbReference type="EMBL" id="OV696687">
    <property type="protein sequence ID" value="CAH1252880.1"/>
    <property type="molecule type" value="Genomic_DNA"/>
</dbReference>
<protein>
    <submittedName>
        <fullName evidence="25">PXDN protein</fullName>
    </submittedName>
</protein>